<reference evidence="2 3" key="1">
    <citation type="submission" date="2016-10" db="EMBL/GenBank/DDBJ databases">
        <authorList>
            <person name="de Groot N.N."/>
        </authorList>
    </citation>
    <scope>NUCLEOTIDE SEQUENCE [LARGE SCALE GENOMIC DNA]</scope>
    <source>
        <strain evidence="2 3">MP1X4</strain>
    </source>
</reference>
<keyword evidence="3" id="KW-1185">Reference proteome</keyword>
<name>A0A1H1PPC1_MUCMA</name>
<keyword evidence="1" id="KW-1133">Transmembrane helix</keyword>
<gene>
    <name evidence="2" type="ORF">SAMN05216490_0593</name>
</gene>
<keyword evidence="1" id="KW-0812">Transmembrane</keyword>
<evidence type="ECO:0000256" key="1">
    <source>
        <dbReference type="SAM" id="Phobius"/>
    </source>
</evidence>
<keyword evidence="1" id="KW-0472">Membrane</keyword>
<accession>A0A1H1PPC1</accession>
<dbReference type="AlphaFoldDB" id="A0A1H1PPC1"/>
<sequence length="71" mass="8052">MPDSIIYLTLATFVFYFIFGILFITVVALIIKRIFNINGNAALKQKEYLLLKQIAIKVGVDSDKISEIDNL</sequence>
<dbReference type="Proteomes" id="UP000199679">
    <property type="component" value="Chromosome I"/>
</dbReference>
<protein>
    <submittedName>
        <fullName evidence="2">Uncharacterized protein</fullName>
    </submittedName>
</protein>
<organism evidence="2 3">
    <name type="scientific">Mucilaginibacter mallensis</name>
    <dbReference type="NCBI Taxonomy" id="652787"/>
    <lineage>
        <taxon>Bacteria</taxon>
        <taxon>Pseudomonadati</taxon>
        <taxon>Bacteroidota</taxon>
        <taxon>Sphingobacteriia</taxon>
        <taxon>Sphingobacteriales</taxon>
        <taxon>Sphingobacteriaceae</taxon>
        <taxon>Mucilaginibacter</taxon>
    </lineage>
</organism>
<dbReference type="EMBL" id="LT629740">
    <property type="protein sequence ID" value="SDS12945.1"/>
    <property type="molecule type" value="Genomic_DNA"/>
</dbReference>
<dbReference type="RefSeq" id="WP_091369012.1">
    <property type="nucleotide sequence ID" value="NZ_LT629740.1"/>
</dbReference>
<proteinExistence type="predicted"/>
<evidence type="ECO:0000313" key="3">
    <source>
        <dbReference type="Proteomes" id="UP000199679"/>
    </source>
</evidence>
<evidence type="ECO:0000313" key="2">
    <source>
        <dbReference type="EMBL" id="SDS12945.1"/>
    </source>
</evidence>
<feature type="transmembrane region" description="Helical" evidence="1">
    <location>
        <begin position="6"/>
        <end position="31"/>
    </location>
</feature>